<keyword evidence="2" id="KW-1185">Reference proteome</keyword>
<evidence type="ECO:0000313" key="1">
    <source>
        <dbReference type="EMBL" id="KAL0198068.1"/>
    </source>
</evidence>
<proteinExistence type="predicted"/>
<sequence>CELAVDAVHKVKNEEGDGGGGGGTPVHPRREEITDTMIFGPNDLVTMICKDVDLNYATR</sequence>
<accession>A0ABD0RHP9</accession>
<feature type="non-terminal residue" evidence="1">
    <location>
        <position position="59"/>
    </location>
</feature>
<evidence type="ECO:0000313" key="2">
    <source>
        <dbReference type="Proteomes" id="UP001529510"/>
    </source>
</evidence>
<dbReference type="Proteomes" id="UP001529510">
    <property type="component" value="Unassembled WGS sequence"/>
</dbReference>
<feature type="non-terminal residue" evidence="1">
    <location>
        <position position="1"/>
    </location>
</feature>
<reference evidence="1 2" key="1">
    <citation type="submission" date="2024-05" db="EMBL/GenBank/DDBJ databases">
        <title>Genome sequencing and assembly of Indian major carp, Cirrhinus mrigala (Hamilton, 1822).</title>
        <authorList>
            <person name="Mohindra V."/>
            <person name="Chowdhury L.M."/>
            <person name="Lal K."/>
            <person name="Jena J.K."/>
        </authorList>
    </citation>
    <scope>NUCLEOTIDE SEQUENCE [LARGE SCALE GENOMIC DNA]</scope>
    <source>
        <strain evidence="1">CM1030</strain>
        <tissue evidence="1">Blood</tissue>
    </source>
</reference>
<protein>
    <submittedName>
        <fullName evidence="1">Uncharacterized protein</fullName>
    </submittedName>
</protein>
<dbReference type="EMBL" id="JAMKFB020000003">
    <property type="protein sequence ID" value="KAL0198068.1"/>
    <property type="molecule type" value="Genomic_DNA"/>
</dbReference>
<gene>
    <name evidence="1" type="ORF">M9458_006608</name>
</gene>
<dbReference type="AlphaFoldDB" id="A0ABD0RHP9"/>
<organism evidence="1 2">
    <name type="scientific">Cirrhinus mrigala</name>
    <name type="common">Mrigala</name>
    <dbReference type="NCBI Taxonomy" id="683832"/>
    <lineage>
        <taxon>Eukaryota</taxon>
        <taxon>Metazoa</taxon>
        <taxon>Chordata</taxon>
        <taxon>Craniata</taxon>
        <taxon>Vertebrata</taxon>
        <taxon>Euteleostomi</taxon>
        <taxon>Actinopterygii</taxon>
        <taxon>Neopterygii</taxon>
        <taxon>Teleostei</taxon>
        <taxon>Ostariophysi</taxon>
        <taxon>Cypriniformes</taxon>
        <taxon>Cyprinidae</taxon>
        <taxon>Labeoninae</taxon>
        <taxon>Labeonini</taxon>
        <taxon>Cirrhinus</taxon>
    </lineage>
</organism>
<comment type="caution">
    <text evidence="1">The sequence shown here is derived from an EMBL/GenBank/DDBJ whole genome shotgun (WGS) entry which is preliminary data.</text>
</comment>
<name>A0ABD0RHP9_CIRMR</name>